<dbReference type="InterPro" id="IPR036388">
    <property type="entry name" value="WH-like_DNA-bd_sf"/>
</dbReference>
<name>A0A2N7AXX5_9LACO</name>
<dbReference type="NCBIfam" id="TIGR02698">
    <property type="entry name" value="CopY_TcrY"/>
    <property type="match status" value="1"/>
</dbReference>
<comment type="caution">
    <text evidence="5">The sequence shown here is derived from an EMBL/GenBank/DDBJ whole genome shotgun (WGS) entry which is preliminary data.</text>
</comment>
<evidence type="ECO:0000256" key="2">
    <source>
        <dbReference type="ARBA" id="ARBA00023015"/>
    </source>
</evidence>
<dbReference type="Proteomes" id="UP000235649">
    <property type="component" value="Unassembled WGS sequence"/>
</dbReference>
<evidence type="ECO:0000313" key="5">
    <source>
        <dbReference type="EMBL" id="PMD73933.1"/>
    </source>
</evidence>
<dbReference type="SUPFAM" id="SSF46785">
    <property type="entry name" value="Winged helix' DNA-binding domain"/>
    <property type="match status" value="1"/>
</dbReference>
<protein>
    <submittedName>
        <fullName evidence="5">Penicillinase repressor</fullName>
    </submittedName>
</protein>
<dbReference type="Pfam" id="PF03965">
    <property type="entry name" value="Penicillinase_R"/>
    <property type="match status" value="1"/>
</dbReference>
<dbReference type="InterPro" id="IPR014071">
    <property type="entry name" value="Cu_transp_CopY/TcrY"/>
</dbReference>
<reference evidence="5 6" key="1">
    <citation type="submission" date="2017-05" db="EMBL/GenBank/DDBJ databases">
        <title>Lactobacillus nurukis nov., sp. nov., isolated from nuruk.</title>
        <authorList>
            <person name="Kim S.-J."/>
        </authorList>
    </citation>
    <scope>NUCLEOTIDE SEQUENCE [LARGE SCALE GENOMIC DNA]</scope>
    <source>
        <strain evidence="5 6">SYF10-1a</strain>
    </source>
</reference>
<keyword evidence="3" id="KW-0238">DNA-binding</keyword>
<dbReference type="EMBL" id="NIPR01000001">
    <property type="protein sequence ID" value="PMD73933.1"/>
    <property type="molecule type" value="Genomic_DNA"/>
</dbReference>
<comment type="similarity">
    <text evidence="1">Belongs to the BlaI transcriptional regulatory family.</text>
</comment>
<accession>A0A2N7AXX5</accession>
<dbReference type="GO" id="GO:0045892">
    <property type="term" value="P:negative regulation of DNA-templated transcription"/>
    <property type="evidence" value="ECO:0007669"/>
    <property type="project" value="InterPro"/>
</dbReference>
<keyword evidence="4" id="KW-0804">Transcription</keyword>
<keyword evidence="2" id="KW-0805">Transcription regulation</keyword>
<dbReference type="OrthoDB" id="1849040at2"/>
<dbReference type="PIRSF" id="PIRSF019455">
    <property type="entry name" value="CopR_AtkY"/>
    <property type="match status" value="1"/>
</dbReference>
<evidence type="ECO:0000313" key="6">
    <source>
        <dbReference type="Proteomes" id="UP000235649"/>
    </source>
</evidence>
<evidence type="ECO:0000256" key="4">
    <source>
        <dbReference type="ARBA" id="ARBA00023163"/>
    </source>
</evidence>
<dbReference type="InterPro" id="IPR005650">
    <property type="entry name" value="BlaI_family"/>
</dbReference>
<organism evidence="5 6">
    <name type="scientific">Companilactobacillus nuruki</name>
    <dbReference type="NCBI Taxonomy" id="1993540"/>
    <lineage>
        <taxon>Bacteria</taxon>
        <taxon>Bacillati</taxon>
        <taxon>Bacillota</taxon>
        <taxon>Bacilli</taxon>
        <taxon>Lactobacillales</taxon>
        <taxon>Lactobacillaceae</taxon>
        <taxon>Companilactobacillus</taxon>
    </lineage>
</organism>
<dbReference type="InterPro" id="IPR036390">
    <property type="entry name" value="WH_DNA-bd_sf"/>
</dbReference>
<dbReference type="Gene3D" id="1.10.10.10">
    <property type="entry name" value="Winged helix-like DNA-binding domain superfamily/Winged helix DNA-binding domain"/>
    <property type="match status" value="1"/>
</dbReference>
<evidence type="ECO:0000256" key="1">
    <source>
        <dbReference type="ARBA" id="ARBA00011046"/>
    </source>
</evidence>
<keyword evidence="6" id="KW-1185">Reference proteome</keyword>
<evidence type="ECO:0000256" key="3">
    <source>
        <dbReference type="ARBA" id="ARBA00023125"/>
    </source>
</evidence>
<proteinExistence type="inferred from homology"/>
<sequence>MDTAGKKEQKKVEISSAEWQIMRIVWTLNRVTSSEIINLMQKKQTWSDSTIKTLITRLTKKEFLSRVKENGRYIYSATVSEQDTMDKYANGLFNDFCAHKTGLVLNELIDSLEISQKDIKKLQVTLDKKLKTAPEHVKCDCLPDGCDDMC</sequence>
<dbReference type="GO" id="GO:0003677">
    <property type="term" value="F:DNA binding"/>
    <property type="evidence" value="ECO:0007669"/>
    <property type="project" value="UniProtKB-KW"/>
</dbReference>
<dbReference type="AlphaFoldDB" id="A0A2N7AXX5"/>
<gene>
    <name evidence="5" type="ORF">CBP76_00885</name>
</gene>
<dbReference type="RefSeq" id="WP_102195044.1">
    <property type="nucleotide sequence ID" value="NZ_NIPR01000001.1"/>
</dbReference>